<proteinExistence type="predicted"/>
<keyword evidence="2" id="KW-0285">Flavoprotein</keyword>
<dbReference type="EMBL" id="ACCL02000045">
    <property type="protein sequence ID" value="EET58159.1"/>
    <property type="molecule type" value="Genomic_DNA"/>
</dbReference>
<dbReference type="InterPro" id="IPR036188">
    <property type="entry name" value="FAD/NAD-bd_sf"/>
</dbReference>
<feature type="signal peptide" evidence="5">
    <location>
        <begin position="1"/>
        <end position="19"/>
    </location>
</feature>
<comment type="cofactor">
    <cofactor evidence="1">
        <name>FAD</name>
        <dbReference type="ChEBI" id="CHEBI:57692"/>
    </cofactor>
</comment>
<dbReference type="PANTHER" id="PTHR42887">
    <property type="entry name" value="OS12G0638800 PROTEIN"/>
    <property type="match status" value="1"/>
</dbReference>
<keyword evidence="9" id="KW-1185">Reference proteome</keyword>
<dbReference type="SUPFAM" id="SSF51905">
    <property type="entry name" value="FAD/NAD(P)-binding domain"/>
    <property type="match status" value="1"/>
</dbReference>
<evidence type="ECO:0000313" key="9">
    <source>
        <dbReference type="Proteomes" id="UP000005561"/>
    </source>
</evidence>
<gene>
    <name evidence="8" type="ORF">BRYFOR_09887</name>
</gene>
<evidence type="ECO:0000259" key="6">
    <source>
        <dbReference type="Pfam" id="PF03486"/>
    </source>
</evidence>
<feature type="region of interest" description="Disordered" evidence="4">
    <location>
        <begin position="417"/>
        <end position="437"/>
    </location>
</feature>
<comment type="caution">
    <text evidence="8">The sequence shown here is derived from an EMBL/GenBank/DDBJ whole genome shotgun (WGS) entry which is preliminary data.</text>
</comment>
<dbReference type="PANTHER" id="PTHR42887:SF2">
    <property type="entry name" value="OS12G0638800 PROTEIN"/>
    <property type="match status" value="1"/>
</dbReference>
<dbReference type="NCBIfam" id="TIGR00275">
    <property type="entry name" value="aminoacetone oxidase family FAD-binding enzyme"/>
    <property type="match status" value="1"/>
</dbReference>
<dbReference type="Pfam" id="PF22780">
    <property type="entry name" value="HI0933_like_1st"/>
    <property type="match status" value="1"/>
</dbReference>
<feature type="chain" id="PRO_5038573106" evidence="5">
    <location>
        <begin position="20"/>
        <end position="437"/>
    </location>
</feature>
<dbReference type="OrthoDB" id="9773233at2"/>
<dbReference type="InterPro" id="IPR055178">
    <property type="entry name" value="RsdA/BaiN/AoA(So)-like_dom"/>
</dbReference>
<dbReference type="PRINTS" id="PR00368">
    <property type="entry name" value="FADPNR"/>
</dbReference>
<dbReference type="PRINTS" id="PR00411">
    <property type="entry name" value="PNDRDTASEI"/>
</dbReference>
<feature type="domain" description="RsdA/BaiN/AoA(So)-like insert" evidence="7">
    <location>
        <begin position="190"/>
        <end position="352"/>
    </location>
</feature>
<dbReference type="eggNOG" id="COG2081">
    <property type="taxonomic scope" value="Bacteria"/>
</dbReference>
<reference evidence="8" key="1">
    <citation type="submission" date="2009-07" db="EMBL/GenBank/DDBJ databases">
        <authorList>
            <person name="Weinstock G."/>
            <person name="Sodergren E."/>
            <person name="Clifton S."/>
            <person name="Fulton L."/>
            <person name="Fulton B."/>
            <person name="Courtney L."/>
            <person name="Fronick C."/>
            <person name="Harrison M."/>
            <person name="Strong C."/>
            <person name="Farmer C."/>
            <person name="Delahaunty K."/>
            <person name="Markovic C."/>
            <person name="Hall O."/>
            <person name="Minx P."/>
            <person name="Tomlinson C."/>
            <person name="Mitreva M."/>
            <person name="Nelson J."/>
            <person name="Hou S."/>
            <person name="Wollam A."/>
            <person name="Pepin K.H."/>
            <person name="Johnson M."/>
            <person name="Bhonagiri V."/>
            <person name="Nash W.E."/>
            <person name="Warren W."/>
            <person name="Chinwalla A."/>
            <person name="Mardis E.R."/>
            <person name="Wilson R.K."/>
        </authorList>
    </citation>
    <scope>NUCLEOTIDE SEQUENCE [LARGE SCALE GENOMIC DNA]</scope>
    <source>
        <strain evidence="8">DSM 14469</strain>
    </source>
</reference>
<evidence type="ECO:0000313" key="8">
    <source>
        <dbReference type="EMBL" id="EET58159.1"/>
    </source>
</evidence>
<evidence type="ECO:0000256" key="1">
    <source>
        <dbReference type="ARBA" id="ARBA00001974"/>
    </source>
</evidence>
<dbReference type="STRING" id="168384.SAMN05660368_03495"/>
<dbReference type="InterPro" id="IPR004792">
    <property type="entry name" value="BaiN-like"/>
</dbReference>
<evidence type="ECO:0000256" key="5">
    <source>
        <dbReference type="SAM" id="SignalP"/>
    </source>
</evidence>
<evidence type="ECO:0000256" key="3">
    <source>
        <dbReference type="ARBA" id="ARBA00022827"/>
    </source>
</evidence>
<dbReference type="Gene3D" id="2.40.30.10">
    <property type="entry name" value="Translation factors"/>
    <property type="match status" value="1"/>
</dbReference>
<feature type="domain" description="RsdA/BaiN/AoA(So)-like Rossmann fold-like" evidence="6">
    <location>
        <begin position="3"/>
        <end position="405"/>
    </location>
</feature>
<dbReference type="SUPFAM" id="SSF160996">
    <property type="entry name" value="HI0933 insert domain-like"/>
    <property type="match status" value="1"/>
</dbReference>
<protein>
    <submittedName>
        <fullName evidence="8">Flavoprotein family protein</fullName>
    </submittedName>
</protein>
<dbReference type="InterPro" id="IPR023166">
    <property type="entry name" value="BaiN-like_dom_sf"/>
</dbReference>
<dbReference type="Pfam" id="PF03486">
    <property type="entry name" value="HI0933_like"/>
    <property type="match status" value="1"/>
</dbReference>
<keyword evidence="5" id="KW-0732">Signal</keyword>
<dbReference type="RefSeq" id="WP_006864637.1">
    <property type="nucleotide sequence ID" value="NZ_ACCL02000045.1"/>
</dbReference>
<feature type="compositionally biased region" description="Polar residues" evidence="4">
    <location>
        <begin position="417"/>
        <end position="427"/>
    </location>
</feature>
<name>C6LMI6_9FIRM</name>
<dbReference type="Proteomes" id="UP000005561">
    <property type="component" value="Unassembled WGS sequence"/>
</dbReference>
<organism evidence="8 9">
    <name type="scientific">Marvinbryantia formatexigens DSM 14469</name>
    <dbReference type="NCBI Taxonomy" id="478749"/>
    <lineage>
        <taxon>Bacteria</taxon>
        <taxon>Bacillati</taxon>
        <taxon>Bacillota</taxon>
        <taxon>Clostridia</taxon>
        <taxon>Lachnospirales</taxon>
        <taxon>Lachnospiraceae</taxon>
        <taxon>Marvinbryantia</taxon>
    </lineage>
</organism>
<dbReference type="Gene3D" id="3.50.50.60">
    <property type="entry name" value="FAD/NAD(P)-binding domain"/>
    <property type="match status" value="1"/>
</dbReference>
<dbReference type="AlphaFoldDB" id="C6LMI6"/>
<dbReference type="InterPro" id="IPR057661">
    <property type="entry name" value="RsdA/BaiN/AoA(So)_Rossmann"/>
</dbReference>
<dbReference type="Gene3D" id="1.10.8.260">
    <property type="entry name" value="HI0933 insert domain-like"/>
    <property type="match status" value="1"/>
</dbReference>
<accession>C6LMI6</accession>
<sequence>MKKILVIGGGAAGMFAAIAAAPGNEVHIYEKNERLGKKLYITGKGRCNLTNACDMEELFEAVCTNRKFLYSALYGFTNQDAIHFFEGHGCKTKTERGQRVFPVSDKSADVIDALRRALRAAGVHIHLNAQVKEVLVSDGAAAGIRLADGSRINGDAVIVATGGRSYPSTGSTGDGYLFAEACGHTVTEQYPSLVPFNTKEAFVKELQGLSLKNVKLSVFDGKKRLYEAFGEMMFTHFGVTGPLVLTASASVQKRLRQKELKLEIDLKPALSEEQLDARLLREFEEGKNKQFKNAASKLFPAKLTPVMIQLSRINPEKKVNEITRAERSFFVHQIKHLELTATGLRDYNEAIITKGGVAVKEIQPATMESKLVHGLYFAGEVLDVDALTGGFNLQIAWATGYAAGVHLAADDTETLKSNPPLQATGDQACSAAEQRGI</sequence>
<evidence type="ECO:0000259" key="7">
    <source>
        <dbReference type="Pfam" id="PF22780"/>
    </source>
</evidence>
<evidence type="ECO:0000256" key="4">
    <source>
        <dbReference type="SAM" id="MobiDB-lite"/>
    </source>
</evidence>
<keyword evidence="3" id="KW-0274">FAD</keyword>
<evidence type="ECO:0000256" key="2">
    <source>
        <dbReference type="ARBA" id="ARBA00022630"/>
    </source>
</evidence>